<gene>
    <name evidence="1" type="ORF">AB2B41_04350</name>
</gene>
<sequence length="163" mass="18324">MIARACAVPRDALLHVYVDRAGTYTDCFEVMHPLEADLEDFITAFYTTWLFRLERAVLTVALRRRIRDAEATALGRGEAERFAAWTVEARAPGQILLCDNTGGTRSYLAVAPKEGGTTRLLFGSAVVGRETGKLPVLVRLLMPLHVLYSKFLLRLAERRMRRS</sequence>
<evidence type="ECO:0000313" key="2">
    <source>
        <dbReference type="Proteomes" id="UP001556098"/>
    </source>
</evidence>
<proteinExistence type="predicted"/>
<dbReference type="Proteomes" id="UP001556098">
    <property type="component" value="Unassembled WGS sequence"/>
</dbReference>
<keyword evidence="2" id="KW-1185">Reference proteome</keyword>
<evidence type="ECO:0008006" key="3">
    <source>
        <dbReference type="Google" id="ProtNLM"/>
    </source>
</evidence>
<evidence type="ECO:0000313" key="1">
    <source>
        <dbReference type="EMBL" id="MEW9918818.1"/>
    </source>
</evidence>
<comment type="caution">
    <text evidence="1">The sequence shown here is derived from an EMBL/GenBank/DDBJ whole genome shotgun (WGS) entry which is preliminary data.</text>
</comment>
<dbReference type="RefSeq" id="WP_367876517.1">
    <property type="nucleotide sequence ID" value="NZ_JBFNXX010000002.1"/>
</dbReference>
<protein>
    <recommendedName>
        <fullName evidence="3">DUF2867 domain-containing protein</fullName>
    </recommendedName>
</protein>
<name>A0ABV3RIN3_9RHOB</name>
<accession>A0ABV3RIN3</accession>
<dbReference type="EMBL" id="JBFNXX010000002">
    <property type="protein sequence ID" value="MEW9918818.1"/>
    <property type="molecule type" value="Genomic_DNA"/>
</dbReference>
<reference evidence="1 2" key="1">
    <citation type="submission" date="2024-07" db="EMBL/GenBank/DDBJ databases">
        <title>Marimonas sp.nov., isolated from tidal-flat sediment.</title>
        <authorList>
            <person name="Jayan J.N."/>
            <person name="Lee S.S."/>
        </authorList>
    </citation>
    <scope>NUCLEOTIDE SEQUENCE [LARGE SCALE GENOMIC DNA]</scope>
    <source>
        <strain evidence="1 2">MJW-29</strain>
    </source>
</reference>
<organism evidence="1 2">
    <name type="scientific">Sulfitobacter sediminis</name>
    <dbReference type="NCBI Taxonomy" id="3234186"/>
    <lineage>
        <taxon>Bacteria</taxon>
        <taxon>Pseudomonadati</taxon>
        <taxon>Pseudomonadota</taxon>
        <taxon>Alphaproteobacteria</taxon>
        <taxon>Rhodobacterales</taxon>
        <taxon>Roseobacteraceae</taxon>
        <taxon>Sulfitobacter</taxon>
    </lineage>
</organism>